<evidence type="ECO:0000313" key="2">
    <source>
        <dbReference type="Proteomes" id="UP001472677"/>
    </source>
</evidence>
<dbReference type="Proteomes" id="UP001472677">
    <property type="component" value="Unassembled WGS sequence"/>
</dbReference>
<name>A0ABR2C5Q5_9ROSI</name>
<dbReference type="EMBL" id="JBBPBM010000066">
    <property type="protein sequence ID" value="KAK8514746.1"/>
    <property type="molecule type" value="Genomic_DNA"/>
</dbReference>
<keyword evidence="2" id="KW-1185">Reference proteome</keyword>
<organism evidence="1 2">
    <name type="scientific">Hibiscus sabdariffa</name>
    <name type="common">roselle</name>
    <dbReference type="NCBI Taxonomy" id="183260"/>
    <lineage>
        <taxon>Eukaryota</taxon>
        <taxon>Viridiplantae</taxon>
        <taxon>Streptophyta</taxon>
        <taxon>Embryophyta</taxon>
        <taxon>Tracheophyta</taxon>
        <taxon>Spermatophyta</taxon>
        <taxon>Magnoliopsida</taxon>
        <taxon>eudicotyledons</taxon>
        <taxon>Gunneridae</taxon>
        <taxon>Pentapetalae</taxon>
        <taxon>rosids</taxon>
        <taxon>malvids</taxon>
        <taxon>Malvales</taxon>
        <taxon>Malvaceae</taxon>
        <taxon>Malvoideae</taxon>
        <taxon>Hibiscus</taxon>
    </lineage>
</organism>
<gene>
    <name evidence="1" type="ORF">V6N12_057642</name>
</gene>
<proteinExistence type="predicted"/>
<protein>
    <submittedName>
        <fullName evidence="1">Uncharacterized protein</fullName>
    </submittedName>
</protein>
<sequence length="131" mass="14563">MATIIRSYEANTRMMKQNSEMLQEILRQVKLLAAHLGIMDEGEIRGDGKGIVSLPLVVLADIILKYENQYQHVAEAKYDYLVFIIDSITGGFEAGISKDMRQIATVGGIKSYEKKLPTSAKVPWVSSEVDA</sequence>
<accession>A0ABR2C5Q5</accession>
<comment type="caution">
    <text evidence="1">The sequence shown here is derived from an EMBL/GenBank/DDBJ whole genome shotgun (WGS) entry which is preliminary data.</text>
</comment>
<evidence type="ECO:0000313" key="1">
    <source>
        <dbReference type="EMBL" id="KAK8514746.1"/>
    </source>
</evidence>
<reference evidence="1 2" key="1">
    <citation type="journal article" date="2024" name="G3 (Bethesda)">
        <title>Genome assembly of Hibiscus sabdariffa L. provides insights into metabolisms of medicinal natural products.</title>
        <authorList>
            <person name="Kim T."/>
        </authorList>
    </citation>
    <scope>NUCLEOTIDE SEQUENCE [LARGE SCALE GENOMIC DNA]</scope>
    <source>
        <strain evidence="1">TK-2024</strain>
        <tissue evidence="1">Old leaves</tissue>
    </source>
</reference>